<gene>
    <name evidence="1" type="ORF">L6452_08640</name>
</gene>
<comment type="caution">
    <text evidence="1">The sequence shown here is derived from an EMBL/GenBank/DDBJ whole genome shotgun (WGS) entry which is preliminary data.</text>
</comment>
<evidence type="ECO:0000313" key="1">
    <source>
        <dbReference type="EMBL" id="KAI3746216.1"/>
    </source>
</evidence>
<reference evidence="2" key="1">
    <citation type="journal article" date="2022" name="Mol. Ecol. Resour.">
        <title>The genomes of chicory, endive, great burdock and yacon provide insights into Asteraceae palaeo-polyploidization history and plant inulin production.</title>
        <authorList>
            <person name="Fan W."/>
            <person name="Wang S."/>
            <person name="Wang H."/>
            <person name="Wang A."/>
            <person name="Jiang F."/>
            <person name="Liu H."/>
            <person name="Zhao H."/>
            <person name="Xu D."/>
            <person name="Zhang Y."/>
        </authorList>
    </citation>
    <scope>NUCLEOTIDE SEQUENCE [LARGE SCALE GENOMIC DNA]</scope>
    <source>
        <strain evidence="2">cv. Niubang</strain>
    </source>
</reference>
<protein>
    <submittedName>
        <fullName evidence="1">Uncharacterized protein</fullName>
    </submittedName>
</protein>
<accession>A0ACB9DIY3</accession>
<name>A0ACB9DIY3_ARCLA</name>
<dbReference type="Proteomes" id="UP001055879">
    <property type="component" value="Linkage Group LG03"/>
</dbReference>
<evidence type="ECO:0000313" key="2">
    <source>
        <dbReference type="Proteomes" id="UP001055879"/>
    </source>
</evidence>
<reference evidence="1 2" key="2">
    <citation type="journal article" date="2022" name="Mol. Ecol. Resour.">
        <title>The genomes of chicory, endive, great burdock and yacon provide insights into Asteraceae paleo-polyploidization history and plant inulin production.</title>
        <authorList>
            <person name="Fan W."/>
            <person name="Wang S."/>
            <person name="Wang H."/>
            <person name="Wang A."/>
            <person name="Jiang F."/>
            <person name="Liu H."/>
            <person name="Zhao H."/>
            <person name="Xu D."/>
            <person name="Zhang Y."/>
        </authorList>
    </citation>
    <scope>NUCLEOTIDE SEQUENCE [LARGE SCALE GENOMIC DNA]</scope>
    <source>
        <strain evidence="2">cv. Niubang</strain>
    </source>
</reference>
<proteinExistence type="predicted"/>
<sequence>MAASMRPLSSTDLTGLPPEGSRLRVAYQGVGGAYSKSAVEKAYPNCEAVPCEQFETAFEVFYQGSRPAKSLPRC</sequence>
<keyword evidence="2" id="KW-1185">Reference proteome</keyword>
<organism evidence="1 2">
    <name type="scientific">Arctium lappa</name>
    <name type="common">Greater burdock</name>
    <name type="synonym">Lappa major</name>
    <dbReference type="NCBI Taxonomy" id="4217"/>
    <lineage>
        <taxon>Eukaryota</taxon>
        <taxon>Viridiplantae</taxon>
        <taxon>Streptophyta</taxon>
        <taxon>Embryophyta</taxon>
        <taxon>Tracheophyta</taxon>
        <taxon>Spermatophyta</taxon>
        <taxon>Magnoliopsida</taxon>
        <taxon>eudicotyledons</taxon>
        <taxon>Gunneridae</taxon>
        <taxon>Pentapetalae</taxon>
        <taxon>asterids</taxon>
        <taxon>campanulids</taxon>
        <taxon>Asterales</taxon>
        <taxon>Asteraceae</taxon>
        <taxon>Carduoideae</taxon>
        <taxon>Cardueae</taxon>
        <taxon>Arctiinae</taxon>
        <taxon>Arctium</taxon>
    </lineage>
</organism>
<dbReference type="EMBL" id="CM042049">
    <property type="protein sequence ID" value="KAI3746216.1"/>
    <property type="molecule type" value="Genomic_DNA"/>
</dbReference>